<reference evidence="1" key="1">
    <citation type="submission" date="2021-10" db="EMBL/GenBank/DDBJ databases">
        <title>Tropical sea cucumber genome reveals ecological adaptation and Cuvierian tubules defense mechanism.</title>
        <authorList>
            <person name="Chen T."/>
        </authorList>
    </citation>
    <scope>NUCLEOTIDE SEQUENCE</scope>
    <source>
        <strain evidence="1">Nanhai2018</strain>
        <tissue evidence="1">Muscle</tissue>
    </source>
</reference>
<accession>A0A9Q0YPE3</accession>
<evidence type="ECO:0000313" key="1">
    <source>
        <dbReference type="EMBL" id="KAJ8024284.1"/>
    </source>
</evidence>
<dbReference type="EMBL" id="JAIZAY010000019">
    <property type="protein sequence ID" value="KAJ8024284.1"/>
    <property type="molecule type" value="Genomic_DNA"/>
</dbReference>
<protein>
    <submittedName>
        <fullName evidence="1">Uncharacterized protein</fullName>
    </submittedName>
</protein>
<evidence type="ECO:0000313" key="2">
    <source>
        <dbReference type="Proteomes" id="UP001152320"/>
    </source>
</evidence>
<comment type="caution">
    <text evidence="1">The sequence shown here is derived from an EMBL/GenBank/DDBJ whole genome shotgun (WGS) entry which is preliminary data.</text>
</comment>
<organism evidence="1 2">
    <name type="scientific">Holothuria leucospilota</name>
    <name type="common">Black long sea cucumber</name>
    <name type="synonym">Mertensiothuria leucospilota</name>
    <dbReference type="NCBI Taxonomy" id="206669"/>
    <lineage>
        <taxon>Eukaryota</taxon>
        <taxon>Metazoa</taxon>
        <taxon>Echinodermata</taxon>
        <taxon>Eleutherozoa</taxon>
        <taxon>Echinozoa</taxon>
        <taxon>Holothuroidea</taxon>
        <taxon>Aspidochirotacea</taxon>
        <taxon>Aspidochirotida</taxon>
        <taxon>Holothuriidae</taxon>
        <taxon>Holothuria</taxon>
    </lineage>
</organism>
<gene>
    <name evidence="1" type="ORF">HOLleu_36980</name>
</gene>
<dbReference type="Proteomes" id="UP001152320">
    <property type="component" value="Chromosome 19"/>
</dbReference>
<keyword evidence="2" id="KW-1185">Reference proteome</keyword>
<sequence length="66" mass="7472">MHWGIKYRESKDRSLLGILEKGVCAVLDGPVSGNASQRRFYRRSTQQKPCSVLFHELDSGKSSRTC</sequence>
<dbReference type="AlphaFoldDB" id="A0A9Q0YPE3"/>
<proteinExistence type="predicted"/>
<name>A0A9Q0YPE3_HOLLE</name>